<evidence type="ECO:0000313" key="2">
    <source>
        <dbReference type="EMBL" id="KHN08762.1"/>
    </source>
</evidence>
<name>A0A0B2PMK6_GLYSO</name>
<proteinExistence type="predicted"/>
<accession>A0A0B2PMK6</accession>
<evidence type="ECO:0000256" key="1">
    <source>
        <dbReference type="SAM" id="SignalP"/>
    </source>
</evidence>
<reference evidence="2" key="1">
    <citation type="submission" date="2014-07" db="EMBL/GenBank/DDBJ databases">
        <title>Identification of a novel salt tolerance gene in wild soybean by whole-genome sequencing.</title>
        <authorList>
            <person name="Lam H.-M."/>
            <person name="Qi X."/>
            <person name="Li M.-W."/>
            <person name="Liu X."/>
            <person name="Xie M."/>
            <person name="Ni M."/>
            <person name="Xu X."/>
        </authorList>
    </citation>
    <scope>NUCLEOTIDE SEQUENCE [LARGE SCALE GENOMIC DNA]</scope>
    <source>
        <tissue evidence="2">Root</tissue>
    </source>
</reference>
<organism evidence="2">
    <name type="scientific">Glycine soja</name>
    <name type="common">Wild soybean</name>
    <dbReference type="NCBI Taxonomy" id="3848"/>
    <lineage>
        <taxon>Eukaryota</taxon>
        <taxon>Viridiplantae</taxon>
        <taxon>Streptophyta</taxon>
        <taxon>Embryophyta</taxon>
        <taxon>Tracheophyta</taxon>
        <taxon>Spermatophyta</taxon>
        <taxon>Magnoliopsida</taxon>
        <taxon>eudicotyledons</taxon>
        <taxon>Gunneridae</taxon>
        <taxon>Pentapetalae</taxon>
        <taxon>rosids</taxon>
        <taxon>fabids</taxon>
        <taxon>Fabales</taxon>
        <taxon>Fabaceae</taxon>
        <taxon>Papilionoideae</taxon>
        <taxon>50 kb inversion clade</taxon>
        <taxon>NPAAA clade</taxon>
        <taxon>indigoferoid/millettioid clade</taxon>
        <taxon>Phaseoleae</taxon>
        <taxon>Glycine</taxon>
        <taxon>Glycine subgen. Soja</taxon>
    </lineage>
</organism>
<sequence length="98" mass="10606">MGFVSASGFFSVICFMVVMHDMKRLGLEAKGCCVGCIVKGQYGGFGWNRDGRGLFKDVGVVKSGKRPCKGFGDSCVVGQSIVVERVCLSRKGCESYEY</sequence>
<protein>
    <recommendedName>
        <fullName evidence="3">Transmembrane protein</fullName>
    </recommendedName>
</protein>
<dbReference type="EMBL" id="KN665718">
    <property type="protein sequence ID" value="KHN08762.1"/>
    <property type="molecule type" value="Genomic_DNA"/>
</dbReference>
<feature type="chain" id="PRO_5005170106" description="Transmembrane protein" evidence="1">
    <location>
        <begin position="21"/>
        <end position="98"/>
    </location>
</feature>
<gene>
    <name evidence="2" type="ORF">glysoja_032177</name>
</gene>
<evidence type="ECO:0008006" key="3">
    <source>
        <dbReference type="Google" id="ProtNLM"/>
    </source>
</evidence>
<dbReference type="AlphaFoldDB" id="A0A0B2PMK6"/>
<dbReference type="Proteomes" id="UP000053555">
    <property type="component" value="Unassembled WGS sequence"/>
</dbReference>
<keyword evidence="1" id="KW-0732">Signal</keyword>
<feature type="signal peptide" evidence="1">
    <location>
        <begin position="1"/>
        <end position="20"/>
    </location>
</feature>